<evidence type="ECO:0000256" key="1">
    <source>
        <dbReference type="ARBA" id="ARBA00004496"/>
    </source>
</evidence>
<dbReference type="Pfam" id="PF02635">
    <property type="entry name" value="DsrE"/>
    <property type="match status" value="1"/>
</dbReference>
<organism evidence="5 6">
    <name type="scientific">Oceanisphaera profunda</name>
    <dbReference type="NCBI Taxonomy" id="1416627"/>
    <lineage>
        <taxon>Bacteria</taxon>
        <taxon>Pseudomonadati</taxon>
        <taxon>Pseudomonadota</taxon>
        <taxon>Gammaproteobacteria</taxon>
        <taxon>Aeromonadales</taxon>
        <taxon>Aeromonadaceae</taxon>
        <taxon>Oceanisphaera</taxon>
    </lineage>
</organism>
<dbReference type="KEGG" id="opf:CBP31_05500"/>
<dbReference type="GO" id="GO:1990228">
    <property type="term" value="C:sulfurtransferase complex"/>
    <property type="evidence" value="ECO:0007669"/>
    <property type="project" value="TreeGrafter"/>
</dbReference>
<dbReference type="GO" id="GO:0002143">
    <property type="term" value="P:tRNA wobble position uridine thiolation"/>
    <property type="evidence" value="ECO:0007669"/>
    <property type="project" value="TreeGrafter"/>
</dbReference>
<dbReference type="OrthoDB" id="9787483at2"/>
<evidence type="ECO:0000256" key="2">
    <source>
        <dbReference type="ARBA" id="ARBA00007067"/>
    </source>
</evidence>
<reference evidence="5 6" key="1">
    <citation type="journal article" date="2014" name="Int. J. Syst. Evol. Microbiol.">
        <title>Oceanisphaera profunda sp. nov., a marine bacterium isolated from deep-sea sediment, and emended description of the genus Oceanisphaera.</title>
        <authorList>
            <person name="Xu Z."/>
            <person name="Zhang X.Y."/>
            <person name="Su H.N."/>
            <person name="Yu Z.C."/>
            <person name="Liu C."/>
            <person name="Li H."/>
            <person name="Chen X.L."/>
            <person name="Song X.Y."/>
            <person name="Xie B.B."/>
            <person name="Qin Q.L."/>
            <person name="Zhou B.C."/>
            <person name="Shi M."/>
            <person name="Huang Y."/>
            <person name="Zhang Y.Z."/>
        </authorList>
    </citation>
    <scope>NUCLEOTIDE SEQUENCE [LARGE SCALE GENOMIC DNA]</scope>
    <source>
        <strain evidence="5 6">SM1222</strain>
    </source>
</reference>
<evidence type="ECO:0000256" key="3">
    <source>
        <dbReference type="ARBA" id="ARBA00022490"/>
    </source>
</evidence>
<keyword evidence="3" id="KW-0963">Cytoplasm</keyword>
<dbReference type="PANTHER" id="PTHR34874:SF3">
    <property type="entry name" value="SULFURTRANSFERASE TUSD"/>
    <property type="match status" value="1"/>
</dbReference>
<accession>A0A1Y0D3P0</accession>
<keyword evidence="4 5" id="KW-0808">Transferase</keyword>
<evidence type="ECO:0000256" key="4">
    <source>
        <dbReference type="ARBA" id="ARBA00022679"/>
    </source>
</evidence>
<sequence>MDVNPAPEAAPTALRFALLVTGPSYGTQAASDAYRFAQAVLAQAHVLSHVFFYQEGVHNANHLVAPASDETNLQQAWVALAQTQGLRLDVCVAAALRRGVCDAASAEQAGLSQWNLAEPFYLSGLGQLAEAALTADRVVQF</sequence>
<gene>
    <name evidence="5" type="ORF">CBP31_05500</name>
</gene>
<dbReference type="InterPro" id="IPR017463">
    <property type="entry name" value="Sulphur_relay_TusD/DsrE"/>
</dbReference>
<comment type="similarity">
    <text evidence="2">Belongs to the DsrE/TusD family.</text>
</comment>
<comment type="subcellular location">
    <subcellularLocation>
        <location evidence="1">Cytoplasm</location>
    </subcellularLocation>
</comment>
<dbReference type="FunFam" id="3.40.1260.10:FF:000001">
    <property type="entry name" value="Sulfurtransferase TusD"/>
    <property type="match status" value="1"/>
</dbReference>
<dbReference type="EMBL" id="CP021377">
    <property type="protein sequence ID" value="ART82151.1"/>
    <property type="molecule type" value="Genomic_DNA"/>
</dbReference>
<dbReference type="InterPro" id="IPR003787">
    <property type="entry name" value="Sulphur_relay_DsrE/F-like"/>
</dbReference>
<protein>
    <submittedName>
        <fullName evidence="5">Sulfurtransferase TusD</fullName>
    </submittedName>
</protein>
<dbReference type="RefSeq" id="WP_087035270.1">
    <property type="nucleotide sequence ID" value="NZ_CP021377.1"/>
</dbReference>
<dbReference type="NCBIfam" id="NF001237">
    <property type="entry name" value="PRK00207.1"/>
    <property type="match status" value="1"/>
</dbReference>
<evidence type="ECO:0000313" key="5">
    <source>
        <dbReference type="EMBL" id="ART82151.1"/>
    </source>
</evidence>
<dbReference type="PANTHER" id="PTHR34874">
    <property type="entry name" value="PROTEIN YCHN"/>
    <property type="match status" value="1"/>
</dbReference>
<evidence type="ECO:0000313" key="6">
    <source>
        <dbReference type="Proteomes" id="UP000243937"/>
    </source>
</evidence>
<dbReference type="SUPFAM" id="SSF75169">
    <property type="entry name" value="DsrEFH-like"/>
    <property type="match status" value="1"/>
</dbReference>
<dbReference type="NCBIfam" id="TIGR03012">
    <property type="entry name" value="sulf_tusD_dsrE"/>
    <property type="match status" value="1"/>
</dbReference>
<dbReference type="Gene3D" id="3.40.1260.10">
    <property type="entry name" value="DsrEFH-like"/>
    <property type="match status" value="1"/>
</dbReference>
<proteinExistence type="inferred from homology"/>
<name>A0A1Y0D3P0_9GAMM</name>
<dbReference type="GO" id="GO:0016783">
    <property type="term" value="F:sulfurtransferase activity"/>
    <property type="evidence" value="ECO:0007669"/>
    <property type="project" value="InterPro"/>
</dbReference>
<dbReference type="InterPro" id="IPR027396">
    <property type="entry name" value="DsrEFH-like"/>
</dbReference>
<keyword evidence="6" id="KW-1185">Reference proteome</keyword>
<dbReference type="GO" id="GO:0097163">
    <property type="term" value="F:sulfur carrier activity"/>
    <property type="evidence" value="ECO:0007669"/>
    <property type="project" value="TreeGrafter"/>
</dbReference>
<dbReference type="AlphaFoldDB" id="A0A1Y0D3P0"/>
<dbReference type="Proteomes" id="UP000243937">
    <property type="component" value="Chromosome"/>
</dbReference>